<dbReference type="PROSITE" id="PS51257">
    <property type="entry name" value="PROKAR_LIPOPROTEIN"/>
    <property type="match status" value="1"/>
</dbReference>
<feature type="region of interest" description="Disordered" evidence="1">
    <location>
        <begin position="306"/>
        <end position="353"/>
    </location>
</feature>
<evidence type="ECO:0000313" key="3">
    <source>
        <dbReference type="EMBL" id="HJB07574.1"/>
    </source>
</evidence>
<organism evidence="3 4">
    <name type="scientific">Candidatus Enterocloster faecavium</name>
    <dbReference type="NCBI Taxonomy" id="2838560"/>
    <lineage>
        <taxon>Bacteria</taxon>
        <taxon>Bacillati</taxon>
        <taxon>Bacillota</taxon>
        <taxon>Clostridia</taxon>
        <taxon>Lachnospirales</taxon>
        <taxon>Lachnospiraceae</taxon>
        <taxon>Enterocloster</taxon>
    </lineage>
</organism>
<name>A0A9D2L7S0_9FIRM</name>
<accession>A0A9D2L7S0</accession>
<dbReference type="AlphaFoldDB" id="A0A9D2L7S0"/>
<feature type="chain" id="PRO_5039588456" evidence="2">
    <location>
        <begin position="21"/>
        <end position="656"/>
    </location>
</feature>
<feature type="compositionally biased region" description="Acidic residues" evidence="1">
    <location>
        <begin position="41"/>
        <end position="51"/>
    </location>
</feature>
<feature type="compositionally biased region" description="Gly residues" evidence="1">
    <location>
        <begin position="484"/>
        <end position="512"/>
    </location>
</feature>
<feature type="region of interest" description="Disordered" evidence="1">
    <location>
        <begin position="22"/>
        <end position="68"/>
    </location>
</feature>
<reference evidence="3" key="1">
    <citation type="journal article" date="2021" name="PeerJ">
        <title>Extensive microbial diversity within the chicken gut microbiome revealed by metagenomics and culture.</title>
        <authorList>
            <person name="Gilroy R."/>
            <person name="Ravi A."/>
            <person name="Getino M."/>
            <person name="Pursley I."/>
            <person name="Horton D.L."/>
            <person name="Alikhan N.F."/>
            <person name="Baker D."/>
            <person name="Gharbi K."/>
            <person name="Hall N."/>
            <person name="Watson M."/>
            <person name="Adriaenssens E.M."/>
            <person name="Foster-Nyarko E."/>
            <person name="Jarju S."/>
            <person name="Secka A."/>
            <person name="Antonio M."/>
            <person name="Oren A."/>
            <person name="Chaudhuri R.R."/>
            <person name="La Ragione R."/>
            <person name="Hildebrand F."/>
            <person name="Pallen M.J."/>
        </authorList>
    </citation>
    <scope>NUCLEOTIDE SEQUENCE</scope>
    <source>
        <strain evidence="3">CHK188-4685</strain>
    </source>
</reference>
<proteinExistence type="predicted"/>
<dbReference type="Proteomes" id="UP000886804">
    <property type="component" value="Unassembled WGS sequence"/>
</dbReference>
<dbReference type="EMBL" id="DWYS01000084">
    <property type="protein sequence ID" value="HJB07574.1"/>
    <property type="molecule type" value="Genomic_DNA"/>
</dbReference>
<evidence type="ECO:0000256" key="2">
    <source>
        <dbReference type="SAM" id="SignalP"/>
    </source>
</evidence>
<feature type="compositionally biased region" description="Low complexity" evidence="1">
    <location>
        <begin position="341"/>
        <end position="353"/>
    </location>
</feature>
<feature type="compositionally biased region" description="Gly residues" evidence="1">
    <location>
        <begin position="324"/>
        <end position="336"/>
    </location>
</feature>
<evidence type="ECO:0000313" key="4">
    <source>
        <dbReference type="Proteomes" id="UP000886804"/>
    </source>
</evidence>
<keyword evidence="2" id="KW-0732">Signal</keyword>
<protein>
    <submittedName>
        <fullName evidence="3">Carbohydrate-binding domain-containing protein</fullName>
    </submittedName>
</protein>
<dbReference type="InterPro" id="IPR025584">
    <property type="entry name" value="Cthe_2159"/>
</dbReference>
<sequence>MKMKIAMTLVLCCLAGSLTACRSKGTESSPSEAVETSAEGQETDENTDGEAGESAGEAADVSSQFSDDEMFTDRDYETDSNEVTAEISLDGTGASCQGDGVEISGQVITITEEGTYLFSGTLEDGSIIVDAPDAAKVHLILNGVSISSGTSAPIYVSQADKVFLTLAEGTENALSNGGVFESQINESIDSVIFSKQDLTLNGAGSLTVTSPAGHGIRSNDDLVITGGSYTISCASHGLKANDSIRITGITTLNIRSGKDGIHSEHDSDTSLGFVYISGGTFDIEADGDGISASGMMQIEDGDFKLVTGGGSENGAHSGAEAARGFGGPGRGGGRGGEAPEEAAPAETEPMETAAAETTSMKGLKAGGNLLINGGTFSIDSADDSIHSNVSISIGGGTFELSTGDDAIHGDDTLTITAGDIFIQESYEGLEALHVEIQGGNIQLTAADDGINAAGESGAVPNPPERNGSEQGNSEDTDSETLPQGPGGGGRGGRGGGPGGMGMGKRGGPGGGPSSSNGTISISGGTILIHASGDGIDANGSADILGGSVTIVGPAHGDTSILDYDTTASISGGTFIGTGSSGMGQTFGDSEQAAVAILLEEQAAGTEVSLRDSDGNILISTVPDQPFSMILLSSPDLTAGETYQVTAGEMVLEATAQ</sequence>
<gene>
    <name evidence="3" type="ORF">H9716_06860</name>
</gene>
<comment type="caution">
    <text evidence="3">The sequence shown here is derived from an EMBL/GenBank/DDBJ whole genome shotgun (WGS) entry which is preliminary data.</text>
</comment>
<reference evidence="3" key="2">
    <citation type="submission" date="2021-04" db="EMBL/GenBank/DDBJ databases">
        <authorList>
            <person name="Gilroy R."/>
        </authorList>
    </citation>
    <scope>NUCLEOTIDE SEQUENCE</scope>
    <source>
        <strain evidence="3">CHK188-4685</strain>
    </source>
</reference>
<feature type="region of interest" description="Disordered" evidence="1">
    <location>
        <begin position="451"/>
        <end position="518"/>
    </location>
</feature>
<feature type="signal peptide" evidence="2">
    <location>
        <begin position="1"/>
        <end position="20"/>
    </location>
</feature>
<evidence type="ECO:0000256" key="1">
    <source>
        <dbReference type="SAM" id="MobiDB-lite"/>
    </source>
</evidence>
<dbReference type="Pfam" id="PF14262">
    <property type="entry name" value="Cthe_2159"/>
    <property type="match status" value="1"/>
</dbReference>